<sequence length="99" mass="11071">MEYEKIKYTILRDAEKRPTVTICTVAVNDYRGTGIAIRSLNDNPVEKLGKAKARGRAIKALVRRENTLPVASPKAWESLSTIDGLGYPLFKSVYSEARE</sequence>
<proteinExistence type="predicted"/>
<dbReference type="EMBL" id="MT144656">
    <property type="protein sequence ID" value="QJH96587.1"/>
    <property type="molecule type" value="Genomic_DNA"/>
</dbReference>
<protein>
    <submittedName>
        <fullName evidence="1">Uncharacterized protein</fullName>
    </submittedName>
</protein>
<evidence type="ECO:0000313" key="1">
    <source>
        <dbReference type="EMBL" id="QJA50110.1"/>
    </source>
</evidence>
<gene>
    <name evidence="1" type="ORF">TM448A01607_0012</name>
    <name evidence="2" type="ORF">TM448B00775_0012</name>
</gene>
<evidence type="ECO:0000313" key="2">
    <source>
        <dbReference type="EMBL" id="QJH96587.1"/>
    </source>
</evidence>
<organism evidence="1">
    <name type="scientific">viral metagenome</name>
    <dbReference type="NCBI Taxonomy" id="1070528"/>
    <lineage>
        <taxon>unclassified sequences</taxon>
        <taxon>metagenomes</taxon>
        <taxon>organismal metagenomes</taxon>
    </lineage>
</organism>
<name>A0A6H1ZSD6_9ZZZZ</name>
<dbReference type="AlphaFoldDB" id="A0A6H1ZSD6"/>
<accession>A0A6H1ZSD6</accession>
<reference evidence="1" key="1">
    <citation type="submission" date="2020-03" db="EMBL/GenBank/DDBJ databases">
        <title>The deep terrestrial virosphere.</title>
        <authorList>
            <person name="Holmfeldt K."/>
            <person name="Nilsson E."/>
            <person name="Simone D."/>
            <person name="Lopez-Fernandez M."/>
            <person name="Wu X."/>
            <person name="de Brujin I."/>
            <person name="Lundin D."/>
            <person name="Andersson A."/>
            <person name="Bertilsson S."/>
            <person name="Dopson M."/>
        </authorList>
    </citation>
    <scope>NUCLEOTIDE SEQUENCE</scope>
    <source>
        <strain evidence="1">TM448A01607</strain>
        <strain evidence="2">TM448B00775</strain>
    </source>
</reference>
<dbReference type="EMBL" id="MT144174">
    <property type="protein sequence ID" value="QJA50110.1"/>
    <property type="molecule type" value="Genomic_DNA"/>
</dbReference>